<dbReference type="RefSeq" id="WP_376808514.1">
    <property type="nucleotide sequence ID" value="NZ_JBHTAC010000027.1"/>
</dbReference>
<proteinExistence type="predicted"/>
<gene>
    <name evidence="1" type="ORF">ACFQO7_23945</name>
</gene>
<organism evidence="1 2">
    <name type="scientific">Catellatospora aurea</name>
    <dbReference type="NCBI Taxonomy" id="1337874"/>
    <lineage>
        <taxon>Bacteria</taxon>
        <taxon>Bacillati</taxon>
        <taxon>Actinomycetota</taxon>
        <taxon>Actinomycetes</taxon>
        <taxon>Micromonosporales</taxon>
        <taxon>Micromonosporaceae</taxon>
        <taxon>Catellatospora</taxon>
    </lineage>
</organism>
<reference evidence="2" key="1">
    <citation type="journal article" date="2019" name="Int. J. Syst. Evol. Microbiol.">
        <title>The Global Catalogue of Microorganisms (GCM) 10K type strain sequencing project: providing services to taxonomists for standard genome sequencing and annotation.</title>
        <authorList>
            <consortium name="The Broad Institute Genomics Platform"/>
            <consortium name="The Broad Institute Genome Sequencing Center for Infectious Disease"/>
            <person name="Wu L."/>
            <person name="Ma J."/>
        </authorList>
    </citation>
    <scope>NUCLEOTIDE SEQUENCE [LARGE SCALE GENOMIC DNA]</scope>
    <source>
        <strain evidence="2">CGMCC 1.9106</strain>
    </source>
</reference>
<keyword evidence="2" id="KW-1185">Reference proteome</keyword>
<protein>
    <recommendedName>
        <fullName evidence="3">MFS transporter</fullName>
    </recommendedName>
</protein>
<evidence type="ECO:0008006" key="3">
    <source>
        <dbReference type="Google" id="ProtNLM"/>
    </source>
</evidence>
<dbReference type="Proteomes" id="UP001596392">
    <property type="component" value="Unassembled WGS sequence"/>
</dbReference>
<dbReference type="EMBL" id="JBHTAC010000027">
    <property type="protein sequence ID" value="MFC7245539.1"/>
    <property type="molecule type" value="Genomic_DNA"/>
</dbReference>
<evidence type="ECO:0000313" key="1">
    <source>
        <dbReference type="EMBL" id="MFC7245539.1"/>
    </source>
</evidence>
<sequence>MDSLTTDRRSAETTDQLAARSSALRLTWASPLYRGAAVAMLLSGLGFSAAAPQIASLLVHDLGGSLTAAGLFYCSRVGKCR</sequence>
<name>A0ABW2H4L9_9ACTN</name>
<comment type="caution">
    <text evidence="1">The sequence shown here is derived from an EMBL/GenBank/DDBJ whole genome shotgun (WGS) entry which is preliminary data.</text>
</comment>
<accession>A0ABW2H4L9</accession>
<evidence type="ECO:0000313" key="2">
    <source>
        <dbReference type="Proteomes" id="UP001596392"/>
    </source>
</evidence>